<sequence>MYLEFFRRSNFITRIFFINSVPFRALHILIAITCKSKNEDKVPQLYRGGMEQMKSEMVRVLAFCTSTTQLQRYHKRTRMCLLQLMSRQLVAWTETRGKAFGSKD</sequence>
<dbReference type="Proteomes" id="UP000735302">
    <property type="component" value="Unassembled WGS sequence"/>
</dbReference>
<protein>
    <submittedName>
        <fullName evidence="1">Uncharacterized protein</fullName>
    </submittedName>
</protein>
<accession>A0AAV4BVA1</accession>
<proteinExistence type="predicted"/>
<keyword evidence="2" id="KW-1185">Reference proteome</keyword>
<name>A0AAV4BVA1_9GAST</name>
<comment type="caution">
    <text evidence="1">The sequence shown here is derived from an EMBL/GenBank/DDBJ whole genome shotgun (WGS) entry which is preliminary data.</text>
</comment>
<reference evidence="1 2" key="1">
    <citation type="journal article" date="2021" name="Elife">
        <title>Chloroplast acquisition without the gene transfer in kleptoplastic sea slugs, Plakobranchus ocellatus.</title>
        <authorList>
            <person name="Maeda T."/>
            <person name="Takahashi S."/>
            <person name="Yoshida T."/>
            <person name="Shimamura S."/>
            <person name="Takaki Y."/>
            <person name="Nagai Y."/>
            <person name="Toyoda A."/>
            <person name="Suzuki Y."/>
            <person name="Arimoto A."/>
            <person name="Ishii H."/>
            <person name="Satoh N."/>
            <person name="Nishiyama T."/>
            <person name="Hasebe M."/>
            <person name="Maruyama T."/>
            <person name="Minagawa J."/>
            <person name="Obokata J."/>
            <person name="Shigenobu S."/>
        </authorList>
    </citation>
    <scope>NUCLEOTIDE SEQUENCE [LARGE SCALE GENOMIC DNA]</scope>
</reference>
<organism evidence="1 2">
    <name type="scientific">Plakobranchus ocellatus</name>
    <dbReference type="NCBI Taxonomy" id="259542"/>
    <lineage>
        <taxon>Eukaryota</taxon>
        <taxon>Metazoa</taxon>
        <taxon>Spiralia</taxon>
        <taxon>Lophotrochozoa</taxon>
        <taxon>Mollusca</taxon>
        <taxon>Gastropoda</taxon>
        <taxon>Heterobranchia</taxon>
        <taxon>Euthyneura</taxon>
        <taxon>Panpulmonata</taxon>
        <taxon>Sacoglossa</taxon>
        <taxon>Placobranchoidea</taxon>
        <taxon>Plakobranchidae</taxon>
        <taxon>Plakobranchus</taxon>
    </lineage>
</organism>
<dbReference type="EMBL" id="BLXT01005502">
    <property type="protein sequence ID" value="GFO23262.1"/>
    <property type="molecule type" value="Genomic_DNA"/>
</dbReference>
<dbReference type="AlphaFoldDB" id="A0AAV4BVA1"/>
<evidence type="ECO:0000313" key="2">
    <source>
        <dbReference type="Proteomes" id="UP000735302"/>
    </source>
</evidence>
<gene>
    <name evidence="1" type="ORF">PoB_004976700</name>
</gene>
<evidence type="ECO:0000313" key="1">
    <source>
        <dbReference type="EMBL" id="GFO23262.1"/>
    </source>
</evidence>